<dbReference type="EMBL" id="KI925460">
    <property type="protein sequence ID" value="ETW79419.1"/>
    <property type="molecule type" value="Genomic_DNA"/>
</dbReference>
<proteinExistence type="predicted"/>
<dbReference type="eggNOG" id="KOG1399">
    <property type="taxonomic scope" value="Eukaryota"/>
</dbReference>
<dbReference type="PANTHER" id="PTHR43539">
    <property type="entry name" value="FLAVIN-BINDING MONOOXYGENASE-LIKE PROTEIN (AFU_ORTHOLOGUE AFUA_4G09220)"/>
    <property type="match status" value="1"/>
</dbReference>
<dbReference type="HOGENOM" id="CLU_1475348_0_0_1"/>
<evidence type="ECO:0000259" key="3">
    <source>
        <dbReference type="Pfam" id="PF07992"/>
    </source>
</evidence>
<dbReference type="GO" id="GO:0050660">
    <property type="term" value="F:flavin adenine dinucleotide binding"/>
    <property type="evidence" value="ECO:0007669"/>
    <property type="project" value="TreeGrafter"/>
</dbReference>
<feature type="region of interest" description="Disordered" evidence="2">
    <location>
        <begin position="164"/>
        <end position="183"/>
    </location>
</feature>
<dbReference type="Proteomes" id="UP000030671">
    <property type="component" value="Unassembled WGS sequence"/>
</dbReference>
<dbReference type="SUPFAM" id="SSF51905">
    <property type="entry name" value="FAD/NAD(P)-binding domain"/>
    <property type="match status" value="1"/>
</dbReference>
<evidence type="ECO:0000313" key="4">
    <source>
        <dbReference type="EMBL" id="ETW79419.1"/>
    </source>
</evidence>
<dbReference type="RefSeq" id="XP_009548006.1">
    <property type="nucleotide sequence ID" value="XM_009549711.1"/>
</dbReference>
<dbReference type="Gene3D" id="3.50.50.60">
    <property type="entry name" value="FAD/NAD(P)-binding domain"/>
    <property type="match status" value="1"/>
</dbReference>
<dbReference type="InterPro" id="IPR036188">
    <property type="entry name" value="FAD/NAD-bd_sf"/>
</dbReference>
<evidence type="ECO:0000313" key="5">
    <source>
        <dbReference type="Proteomes" id="UP000030671"/>
    </source>
</evidence>
<keyword evidence="5" id="KW-1185">Reference proteome</keyword>
<dbReference type="InParanoid" id="W4K125"/>
<dbReference type="PANTHER" id="PTHR43539:SF78">
    <property type="entry name" value="FLAVIN-CONTAINING MONOOXYGENASE"/>
    <property type="match status" value="1"/>
</dbReference>
<evidence type="ECO:0000256" key="1">
    <source>
        <dbReference type="ARBA" id="ARBA00023002"/>
    </source>
</evidence>
<dbReference type="GeneID" id="20676278"/>
<dbReference type="Pfam" id="PF07992">
    <property type="entry name" value="Pyr_redox_2"/>
    <property type="match status" value="1"/>
</dbReference>
<gene>
    <name evidence="4" type="ORF">HETIRDRAFT_452626</name>
</gene>
<evidence type="ECO:0000256" key="2">
    <source>
        <dbReference type="SAM" id="MobiDB-lite"/>
    </source>
</evidence>
<dbReference type="OrthoDB" id="66881at2759"/>
<organism evidence="4 5">
    <name type="scientific">Heterobasidion irregulare (strain TC 32-1)</name>
    <dbReference type="NCBI Taxonomy" id="747525"/>
    <lineage>
        <taxon>Eukaryota</taxon>
        <taxon>Fungi</taxon>
        <taxon>Dikarya</taxon>
        <taxon>Basidiomycota</taxon>
        <taxon>Agaricomycotina</taxon>
        <taxon>Agaricomycetes</taxon>
        <taxon>Russulales</taxon>
        <taxon>Bondarzewiaceae</taxon>
        <taxon>Heterobasidion</taxon>
        <taxon>Heterobasidion annosum species complex</taxon>
    </lineage>
</organism>
<dbReference type="AlphaFoldDB" id="W4K125"/>
<dbReference type="InterPro" id="IPR050982">
    <property type="entry name" value="Auxin_biosynth/cation_transpt"/>
</dbReference>
<keyword evidence="1" id="KW-0560">Oxidoreductase</keyword>
<name>W4K125_HETIT</name>
<protein>
    <recommendedName>
        <fullName evidence="3">FAD/NAD(P)-binding domain-containing protein</fullName>
    </recommendedName>
</protein>
<dbReference type="KEGG" id="hir:HETIRDRAFT_452626"/>
<dbReference type="InterPro" id="IPR023753">
    <property type="entry name" value="FAD/NAD-binding_dom"/>
</dbReference>
<feature type="domain" description="FAD/NAD(P)-binding" evidence="3">
    <location>
        <begin position="36"/>
        <end position="127"/>
    </location>
</feature>
<accession>W4K125</accession>
<sequence>MYSDVAWPVEGAVPDHRMDVFAHSGELGNYLRVYAKRYVHDEDSCSVQGHEKEEDFEYLIVATGFFSTPPLPGLTDTCIPTLHAANFKDPGVCKGKAVAVVGASLSAIEIAAALAPFAATVHHIATKPFYSLPPYLPVSSLDVGRPQFLPMDLIFYRRSTRSDMDEQIGSTSETNREKHDMAI</sequence>
<reference evidence="4 5" key="1">
    <citation type="journal article" date="2012" name="New Phytol.">
        <title>Insight into trade-off between wood decay and parasitism from the genome of a fungal forest pathogen.</title>
        <authorList>
            <person name="Olson A."/>
            <person name="Aerts A."/>
            <person name="Asiegbu F."/>
            <person name="Belbahri L."/>
            <person name="Bouzid O."/>
            <person name="Broberg A."/>
            <person name="Canback B."/>
            <person name="Coutinho P.M."/>
            <person name="Cullen D."/>
            <person name="Dalman K."/>
            <person name="Deflorio G."/>
            <person name="van Diepen L.T."/>
            <person name="Dunand C."/>
            <person name="Duplessis S."/>
            <person name="Durling M."/>
            <person name="Gonthier P."/>
            <person name="Grimwood J."/>
            <person name="Fossdal C.G."/>
            <person name="Hansson D."/>
            <person name="Henrissat B."/>
            <person name="Hietala A."/>
            <person name="Himmelstrand K."/>
            <person name="Hoffmeister D."/>
            <person name="Hogberg N."/>
            <person name="James T.Y."/>
            <person name="Karlsson M."/>
            <person name="Kohler A."/>
            <person name="Kues U."/>
            <person name="Lee Y.H."/>
            <person name="Lin Y.C."/>
            <person name="Lind M."/>
            <person name="Lindquist E."/>
            <person name="Lombard V."/>
            <person name="Lucas S."/>
            <person name="Lunden K."/>
            <person name="Morin E."/>
            <person name="Murat C."/>
            <person name="Park J."/>
            <person name="Raffaello T."/>
            <person name="Rouze P."/>
            <person name="Salamov A."/>
            <person name="Schmutz J."/>
            <person name="Solheim H."/>
            <person name="Stahlberg J."/>
            <person name="Velez H."/>
            <person name="de Vries R.P."/>
            <person name="Wiebenga A."/>
            <person name="Woodward S."/>
            <person name="Yakovlev I."/>
            <person name="Garbelotto M."/>
            <person name="Martin F."/>
            <person name="Grigoriev I.V."/>
            <person name="Stenlid J."/>
        </authorList>
    </citation>
    <scope>NUCLEOTIDE SEQUENCE [LARGE SCALE GENOMIC DNA]</scope>
    <source>
        <strain evidence="4 5">TC 32-1</strain>
    </source>
</reference>
<dbReference type="GO" id="GO:0004497">
    <property type="term" value="F:monooxygenase activity"/>
    <property type="evidence" value="ECO:0007669"/>
    <property type="project" value="TreeGrafter"/>
</dbReference>
<feature type="compositionally biased region" description="Basic and acidic residues" evidence="2">
    <location>
        <begin position="174"/>
        <end position="183"/>
    </location>
</feature>